<organism evidence="2 3">
    <name type="scientific">Panagrellus redivivus</name>
    <name type="common">Microworm</name>
    <dbReference type="NCBI Taxonomy" id="6233"/>
    <lineage>
        <taxon>Eukaryota</taxon>
        <taxon>Metazoa</taxon>
        <taxon>Ecdysozoa</taxon>
        <taxon>Nematoda</taxon>
        <taxon>Chromadorea</taxon>
        <taxon>Rhabditida</taxon>
        <taxon>Tylenchina</taxon>
        <taxon>Panagrolaimomorpha</taxon>
        <taxon>Panagrolaimoidea</taxon>
        <taxon>Panagrolaimidae</taxon>
        <taxon>Panagrellus</taxon>
    </lineage>
</organism>
<name>A0A7E4WAM3_PANRE</name>
<evidence type="ECO:0000256" key="1">
    <source>
        <dbReference type="SAM" id="MobiDB-lite"/>
    </source>
</evidence>
<feature type="region of interest" description="Disordered" evidence="1">
    <location>
        <begin position="22"/>
        <end position="124"/>
    </location>
</feature>
<reference evidence="2" key="1">
    <citation type="journal article" date="2013" name="Genetics">
        <title>The draft genome and transcriptome of Panagrellus redivivus are shaped by the harsh demands of a free-living lifestyle.</title>
        <authorList>
            <person name="Srinivasan J."/>
            <person name="Dillman A.R."/>
            <person name="Macchietto M.G."/>
            <person name="Heikkinen L."/>
            <person name="Lakso M."/>
            <person name="Fracchia K.M."/>
            <person name="Antoshechkin I."/>
            <person name="Mortazavi A."/>
            <person name="Wong G."/>
            <person name="Sternberg P.W."/>
        </authorList>
    </citation>
    <scope>NUCLEOTIDE SEQUENCE [LARGE SCALE GENOMIC DNA]</scope>
    <source>
        <strain evidence="2">MT8872</strain>
    </source>
</reference>
<feature type="compositionally biased region" description="Polar residues" evidence="1">
    <location>
        <begin position="22"/>
        <end position="33"/>
    </location>
</feature>
<dbReference type="WBParaSite" id="Pan_g842.t1">
    <property type="protein sequence ID" value="Pan_g842.t1"/>
    <property type="gene ID" value="Pan_g842"/>
</dbReference>
<feature type="region of interest" description="Disordered" evidence="1">
    <location>
        <begin position="160"/>
        <end position="185"/>
    </location>
</feature>
<protein>
    <submittedName>
        <fullName evidence="3">Similar to</fullName>
    </submittedName>
</protein>
<feature type="compositionally biased region" description="Polar residues" evidence="1">
    <location>
        <begin position="51"/>
        <end position="65"/>
    </location>
</feature>
<dbReference type="Proteomes" id="UP000492821">
    <property type="component" value="Unassembled WGS sequence"/>
</dbReference>
<evidence type="ECO:0000313" key="2">
    <source>
        <dbReference type="Proteomes" id="UP000492821"/>
    </source>
</evidence>
<reference evidence="3" key="2">
    <citation type="submission" date="2020-10" db="UniProtKB">
        <authorList>
            <consortium name="WormBaseParasite"/>
        </authorList>
    </citation>
    <scope>IDENTIFICATION</scope>
</reference>
<evidence type="ECO:0000313" key="3">
    <source>
        <dbReference type="WBParaSite" id="Pan_g842.t1"/>
    </source>
</evidence>
<sequence length="216" mass="23906">MATTEKSPHLYWFSSALQSLNLDESAPTSSQSSALRAPPVAPPPLPPRGGTEQQQAQRKSLTQRWLESKSGPAQGNPADASSDDSDADSTLDRRHNEPTYGTTGAYSKPYGDDEIIESDSGHRRSIDLTGIQEETEEDMAHETPTVRLLSRRTIEDDGGVVSRSDFLKGNPPYDSSESDEDDYAQHHQMSYRMGFYDRGGILRNNATYDELWLPSP</sequence>
<proteinExistence type="predicted"/>
<dbReference type="AlphaFoldDB" id="A0A7E4WAM3"/>
<accession>A0A7E4WAM3</accession>
<keyword evidence="2" id="KW-1185">Reference proteome</keyword>